<evidence type="ECO:0000256" key="2">
    <source>
        <dbReference type="ARBA" id="ARBA00010769"/>
    </source>
</evidence>
<dbReference type="PANTHER" id="PTHR11139">
    <property type="entry name" value="ATAXIA TELANGIECTASIA MUTATED ATM -RELATED"/>
    <property type="match status" value="1"/>
</dbReference>
<dbReference type="GO" id="GO:0005634">
    <property type="term" value="C:nucleus"/>
    <property type="evidence" value="ECO:0007669"/>
    <property type="project" value="UniProtKB-SubCell"/>
</dbReference>
<feature type="domain" description="PI3K/PI4K catalytic" evidence="14">
    <location>
        <begin position="2071"/>
        <end position="2384"/>
    </location>
</feature>
<dbReference type="PROSITE" id="PS51190">
    <property type="entry name" value="FATC"/>
    <property type="match status" value="1"/>
</dbReference>
<protein>
    <recommendedName>
        <fullName evidence="3">non-specific serine/threonine protein kinase</fullName>
        <ecNumber evidence="3">2.7.11.1</ecNumber>
    </recommendedName>
</protein>
<evidence type="ECO:0000256" key="8">
    <source>
        <dbReference type="ARBA" id="ARBA00022777"/>
    </source>
</evidence>
<dbReference type="PROSITE" id="PS00916">
    <property type="entry name" value="PI3_4_KINASE_2"/>
    <property type="match status" value="1"/>
</dbReference>
<evidence type="ECO:0000259" key="15">
    <source>
        <dbReference type="PROSITE" id="PS51189"/>
    </source>
</evidence>
<dbReference type="Pfam" id="PF25030">
    <property type="entry name" value="M-HEAT_ATR"/>
    <property type="match status" value="1"/>
</dbReference>
<evidence type="ECO:0000256" key="13">
    <source>
        <dbReference type="ARBA" id="ARBA00048679"/>
    </source>
</evidence>
<dbReference type="Pfam" id="PF23593">
    <property type="entry name" value="HEAT_ATR"/>
    <property type="match status" value="1"/>
</dbReference>
<dbReference type="SMART" id="SM00146">
    <property type="entry name" value="PI3Kc"/>
    <property type="match status" value="1"/>
</dbReference>
<dbReference type="Gene3D" id="1.10.1070.11">
    <property type="entry name" value="Phosphatidylinositol 3-/4-kinase, catalytic domain"/>
    <property type="match status" value="1"/>
</dbReference>
<evidence type="ECO:0000256" key="10">
    <source>
        <dbReference type="ARBA" id="ARBA00023204"/>
    </source>
</evidence>
<organism evidence="17 18">
    <name type="scientific">Psilocybe cf. subviscida</name>
    <dbReference type="NCBI Taxonomy" id="2480587"/>
    <lineage>
        <taxon>Eukaryota</taxon>
        <taxon>Fungi</taxon>
        <taxon>Dikarya</taxon>
        <taxon>Basidiomycota</taxon>
        <taxon>Agaricomycotina</taxon>
        <taxon>Agaricomycetes</taxon>
        <taxon>Agaricomycetidae</taxon>
        <taxon>Agaricales</taxon>
        <taxon>Agaricineae</taxon>
        <taxon>Strophariaceae</taxon>
        <taxon>Psilocybe</taxon>
    </lineage>
</organism>
<dbReference type="InterPro" id="IPR057564">
    <property type="entry name" value="HEAT_ATR"/>
</dbReference>
<dbReference type="SMART" id="SM01343">
    <property type="entry name" value="FATC"/>
    <property type="match status" value="1"/>
</dbReference>
<dbReference type="Pfam" id="PF02259">
    <property type="entry name" value="FAT"/>
    <property type="match status" value="1"/>
</dbReference>
<dbReference type="Pfam" id="PF00454">
    <property type="entry name" value="PI3_PI4_kinase"/>
    <property type="match status" value="1"/>
</dbReference>
<dbReference type="SMART" id="SM00802">
    <property type="entry name" value="UME"/>
    <property type="match status" value="1"/>
</dbReference>
<keyword evidence="6" id="KW-0547">Nucleotide-binding</keyword>
<evidence type="ECO:0000313" key="18">
    <source>
        <dbReference type="Proteomes" id="UP000567179"/>
    </source>
</evidence>
<name>A0A8H5F2Z9_9AGAR</name>
<dbReference type="Pfam" id="PF08064">
    <property type="entry name" value="UME"/>
    <property type="match status" value="1"/>
</dbReference>
<evidence type="ECO:0000259" key="16">
    <source>
        <dbReference type="PROSITE" id="PS51190"/>
    </source>
</evidence>
<evidence type="ECO:0000256" key="3">
    <source>
        <dbReference type="ARBA" id="ARBA00012513"/>
    </source>
</evidence>
<comment type="catalytic activity">
    <reaction evidence="13">
        <text>L-seryl-[protein] + ATP = O-phospho-L-seryl-[protein] + ADP + H(+)</text>
        <dbReference type="Rhea" id="RHEA:17989"/>
        <dbReference type="Rhea" id="RHEA-COMP:9863"/>
        <dbReference type="Rhea" id="RHEA-COMP:11604"/>
        <dbReference type="ChEBI" id="CHEBI:15378"/>
        <dbReference type="ChEBI" id="CHEBI:29999"/>
        <dbReference type="ChEBI" id="CHEBI:30616"/>
        <dbReference type="ChEBI" id="CHEBI:83421"/>
        <dbReference type="ChEBI" id="CHEBI:456216"/>
        <dbReference type="EC" id="2.7.11.1"/>
    </reaction>
</comment>
<dbReference type="CDD" id="cd00892">
    <property type="entry name" value="PIKKc_ATR"/>
    <property type="match status" value="1"/>
</dbReference>
<evidence type="ECO:0000313" key="17">
    <source>
        <dbReference type="EMBL" id="KAF5321687.1"/>
    </source>
</evidence>
<keyword evidence="9" id="KW-0067">ATP-binding</keyword>
<evidence type="ECO:0000256" key="7">
    <source>
        <dbReference type="ARBA" id="ARBA00022763"/>
    </source>
</evidence>
<dbReference type="GO" id="GO:0000723">
    <property type="term" value="P:telomere maintenance"/>
    <property type="evidence" value="ECO:0007669"/>
    <property type="project" value="TreeGrafter"/>
</dbReference>
<keyword evidence="4" id="KW-0723">Serine/threonine-protein kinase</keyword>
<dbReference type="InterPro" id="IPR000403">
    <property type="entry name" value="PI3/4_kinase_cat_dom"/>
</dbReference>
<dbReference type="SUPFAM" id="SSF56112">
    <property type="entry name" value="Protein kinase-like (PK-like)"/>
    <property type="match status" value="1"/>
</dbReference>
<dbReference type="OrthoDB" id="381190at2759"/>
<gene>
    <name evidence="17" type="ORF">D9619_000701</name>
</gene>
<sequence>MAAKTTSTAFPPEFNDVGGDSDPAEFLKFLQAMMTKYLSDDSPRIAESGKDAWVAIVDGLADNFLQSFPVPDMTLWNLMEEKVAMTETTLQIIQRVFSRVDGIYNNAEDLVKKMFRRLINLCSVLDIWLETNVAYDDGIISPISMKTQASNIIVCFLRGMGNNSPLLASDFEPSWRILRSILQECVDVCQDLIAPTVPLSKALFISFFQKPRIIIDDGRPIQEADSKVALDLAHIPSFLTLLLDLMVKTLAHPLKARWLLIDITRRIGNLSHLSVDYCLSAECSANAAVRTHALTSIVSIGRSSTVSEYRALIIGLPERLLQLRLESVMKLEWKIVDTMISGILTNEEVSISTCLVHSALYRLETRDEALENLILSYVRNTLPRMSLQLRTFTRDRLRMLPETPQRVNILRLLDELATNGTTSSHQPTSNTGYLLLPAHTWRQRVCDLVQEIVSPEVVSWMDDDDQDSAAHLCRRALFEIENSRSENASITRPRLMEMLADLICLLALCDKTDCTKGHVNNKFLAITPFIPALTRVLGARPADGMTEARTKAFRTIEAIMKHHTGDIPEIFVDLLFRGIADEDRSIRISAGYALQGLIVSYSKYSGDVPTFTTPVFSRLYECFDVFKNPLRETLLVAVGSMGKTTHSYILGQVLCILIAQVGRQNPVIRGMASVRILDIAKYHKKAPYSLILPYLDDIAPFIIKRLPSQPDLLVEACSVMSIAPGDFIAITLPRTLPSVFGTCDQRVLNAISKELSRKPSNMLLKHCHIILAHIFLLSSQGATAKALNFVIQVLTADATGSTIDIQSVVKSCVVPLLAALVVVMGDENNNIAQQARLLIGAVALRKVENVLTKPTPKNSTPSSDLGAFLKTYMLGLISDINDMLQDVQGKKTVTEKRKILRCLGALVDQIGPAINHVSPQIMATFQTMVSIPELSDVTMDSWYKFLSTLGPAELGPHIGPTSAAIVASWEIFSENARNLAFQSLEHIICSMGLQLAQYLGDIVDLSVIGELLPLAEELTALRGALSPQDELGRILLQAASDNLTVAAQALQELRKFMSKDHAEYMRQISSGDVFDPVVGRILAALFSAACRDSGEAGEGLRLLAFDCIGVLGAMDPDRCEIPYRNTNMVVMRNYADDTEAIAFALHLIQDLLVGAFRSTSDIKYQSHLAYSIQELLKFCQFTPALVAGGNAGSVTIKVRNKWNNLPKHVLETVTPLLEGRFTLNQSSTPDIQHPVYPTQSTYREWIQLWTSYLISIVSGPTAQKLFGVFRSAVRNKDVVVAHHLLPHLVLNILISGNEDHAMSIRTEIITVLDDQVNAESNSTSDKKLLSAQAIFMLLDHLNKWIRVARQELSKKTDAKRPRTERGNSHLQDQLLRLDSILLNIDQSLMAKAAFQCKAYARSLMNFEQQILILQERDSGQSELPNYYDKLHEIYSHLDEPDGMEGISTMILSPSLEHTIRQHESTGRWTSAQSCWEVRLQQSPDNVDFHIGLLRCLRNLGHYGELLPPSQYDLRNNQIYADTLRTHVTGVLTRHPEWQITLAGFQAESAWMVGAWDDVQTLVERVKDDTSSMATARVLLSMRTGENQSISDALSHARSILGASITAAGIKGYRRSYEAVLDLHMIHELYLIYQATRNLQAGSQDGVRQERRRSIAELSKMLASRLEMTLPTFRSREPLLSMRRTAFALAKNSRDALDREIGKSWLASAKIARKANQGQTAYSAFLQAQQRNALYSFVEKAKLIKKSKEGAENPLLPIDELERSIKQSGLFDQDVLDLTLDAEAEKMKAKILVLQARWMHECDRFDDTTIYNVFNQATVLQKRWETAHYYLGHFHDECFKALPPNEQTGRGLKMNAYTVKCFGKAVMHGSKFVYQTVPRMLTIWLDIGEDSNMAQQDVFKKMTDDMSRTIKAAPVYKWYIAFPQIVSRVAHENLDVFKVLLKLITLVMSAYPQQSLWLFTSVMKSTKSNRALRGKTIMNQLRNNPHNTSDFSKLITESIAMTNELLNLCDYPIEGNKSTLNMTKDFPKLKAMGRSTMIIPLQESLTASLPPDATTESTHQPFPADAPTFQEFFEEIDIMKSLAKPRKITVRGSNGQIYMFLGKPKDDLRKDARLMDLNSIINKLLKGNSESRRRQLHIRTYGVVALNEECGFIQWVPNTVPIRPVLNKYYQAKRIPLWSAELAAVTSKISSTKSDEEAVRLFKRDVLGAFKPVLHEWFIETFPEPTAWLASRLTYGRTAAVMSMVGFILGLGDRHCENILLDTNSGDVVHVDFNCLFERGKLLDTPERVPFRLTQNIVDGLGISGVEGVFRIACEVTMQLLRDNRDSLMSVLDAFVHDPLVEWEDEKRRLERKSLGNQPRGKVESIKGLAKNALQPIGKKLRGIYAPNNVIERSEKAVTTSNLVQMLIQEATSPVNLSRMYVGWAPWH</sequence>
<dbReference type="InterPro" id="IPR036940">
    <property type="entry name" value="PI3/4_kinase_cat_sf"/>
</dbReference>
<dbReference type="GO" id="GO:0000077">
    <property type="term" value="P:DNA damage checkpoint signaling"/>
    <property type="evidence" value="ECO:0007669"/>
    <property type="project" value="TreeGrafter"/>
</dbReference>
<comment type="caution">
    <text evidence="17">The sequence shown here is derived from an EMBL/GenBank/DDBJ whole genome shotgun (WGS) entry which is preliminary data.</text>
</comment>
<dbReference type="InterPro" id="IPR050517">
    <property type="entry name" value="DDR_Repair_Kinase"/>
</dbReference>
<evidence type="ECO:0000256" key="5">
    <source>
        <dbReference type="ARBA" id="ARBA00022679"/>
    </source>
</evidence>
<dbReference type="InterPro" id="IPR018936">
    <property type="entry name" value="PI3/4_kinase_CS"/>
</dbReference>
<dbReference type="GO" id="GO:0005694">
    <property type="term" value="C:chromosome"/>
    <property type="evidence" value="ECO:0007669"/>
    <property type="project" value="TreeGrafter"/>
</dbReference>
<dbReference type="PANTHER" id="PTHR11139:SF125">
    <property type="entry name" value="SERINE_THREONINE-PROTEIN KINASE MEC1"/>
    <property type="match status" value="1"/>
</dbReference>
<dbReference type="Gene3D" id="3.30.1010.10">
    <property type="entry name" value="Phosphatidylinositol 3-kinase Catalytic Subunit, Chain A, domain 4"/>
    <property type="match status" value="1"/>
</dbReference>
<dbReference type="SUPFAM" id="SSF48371">
    <property type="entry name" value="ARM repeat"/>
    <property type="match status" value="2"/>
</dbReference>
<keyword evidence="10" id="KW-0234">DNA repair</keyword>
<evidence type="ECO:0000256" key="9">
    <source>
        <dbReference type="ARBA" id="ARBA00022840"/>
    </source>
</evidence>
<dbReference type="PROSITE" id="PS50290">
    <property type="entry name" value="PI3_4_KINASE_3"/>
    <property type="match status" value="1"/>
</dbReference>
<dbReference type="InterPro" id="IPR012993">
    <property type="entry name" value="UME"/>
</dbReference>
<evidence type="ECO:0000256" key="4">
    <source>
        <dbReference type="ARBA" id="ARBA00022527"/>
    </source>
</evidence>
<evidence type="ECO:0000256" key="6">
    <source>
        <dbReference type="ARBA" id="ARBA00022741"/>
    </source>
</evidence>
<comment type="subcellular location">
    <subcellularLocation>
        <location evidence="1">Nucleus</location>
    </subcellularLocation>
</comment>
<evidence type="ECO:0000256" key="11">
    <source>
        <dbReference type="ARBA" id="ARBA00023242"/>
    </source>
</evidence>
<dbReference type="InterPro" id="IPR016024">
    <property type="entry name" value="ARM-type_fold"/>
</dbReference>
<dbReference type="GO" id="GO:0005524">
    <property type="term" value="F:ATP binding"/>
    <property type="evidence" value="ECO:0007669"/>
    <property type="project" value="UniProtKB-KW"/>
</dbReference>
<dbReference type="Pfam" id="PF02260">
    <property type="entry name" value="FATC"/>
    <property type="match status" value="1"/>
</dbReference>
<feature type="domain" description="FATC" evidence="16">
    <location>
        <begin position="2395"/>
        <end position="2427"/>
    </location>
</feature>
<dbReference type="GO" id="GO:0006281">
    <property type="term" value="P:DNA repair"/>
    <property type="evidence" value="ECO:0007669"/>
    <property type="project" value="UniProtKB-KW"/>
</dbReference>
<dbReference type="GO" id="GO:0004674">
    <property type="term" value="F:protein serine/threonine kinase activity"/>
    <property type="evidence" value="ECO:0007669"/>
    <property type="project" value="UniProtKB-KW"/>
</dbReference>
<dbReference type="PROSITE" id="PS51189">
    <property type="entry name" value="FAT"/>
    <property type="match status" value="1"/>
</dbReference>
<dbReference type="InterPro" id="IPR003152">
    <property type="entry name" value="FATC_dom"/>
</dbReference>
<keyword evidence="5" id="KW-0808">Transferase</keyword>
<proteinExistence type="inferred from homology"/>
<evidence type="ECO:0000256" key="12">
    <source>
        <dbReference type="ARBA" id="ARBA00047899"/>
    </source>
</evidence>
<accession>A0A8H5F2Z9</accession>
<dbReference type="Proteomes" id="UP000567179">
    <property type="component" value="Unassembled WGS sequence"/>
</dbReference>
<keyword evidence="7" id="KW-0227">DNA damage</keyword>
<dbReference type="EMBL" id="JAACJJ010000028">
    <property type="protein sequence ID" value="KAF5321687.1"/>
    <property type="molecule type" value="Genomic_DNA"/>
</dbReference>
<dbReference type="InterPro" id="IPR056802">
    <property type="entry name" value="ATR-like_M-HEAT"/>
</dbReference>
<dbReference type="InterPro" id="IPR011009">
    <property type="entry name" value="Kinase-like_dom_sf"/>
</dbReference>
<dbReference type="InterPro" id="IPR014009">
    <property type="entry name" value="PIK_FAT"/>
</dbReference>
<keyword evidence="8" id="KW-0418">Kinase</keyword>
<evidence type="ECO:0000256" key="1">
    <source>
        <dbReference type="ARBA" id="ARBA00004123"/>
    </source>
</evidence>
<comment type="catalytic activity">
    <reaction evidence="12">
        <text>L-threonyl-[protein] + ATP = O-phospho-L-threonyl-[protein] + ADP + H(+)</text>
        <dbReference type="Rhea" id="RHEA:46608"/>
        <dbReference type="Rhea" id="RHEA-COMP:11060"/>
        <dbReference type="Rhea" id="RHEA-COMP:11605"/>
        <dbReference type="ChEBI" id="CHEBI:15378"/>
        <dbReference type="ChEBI" id="CHEBI:30013"/>
        <dbReference type="ChEBI" id="CHEBI:30616"/>
        <dbReference type="ChEBI" id="CHEBI:61977"/>
        <dbReference type="ChEBI" id="CHEBI:456216"/>
        <dbReference type="EC" id="2.7.11.1"/>
    </reaction>
</comment>
<dbReference type="InterPro" id="IPR003151">
    <property type="entry name" value="PIK-rel_kinase_FAT"/>
</dbReference>
<feature type="domain" description="FAT" evidence="15">
    <location>
        <begin position="1388"/>
        <end position="1964"/>
    </location>
</feature>
<comment type="similarity">
    <text evidence="2">Belongs to the PI3/PI4-kinase family. ATM subfamily.</text>
</comment>
<keyword evidence="11" id="KW-0539">Nucleus</keyword>
<keyword evidence="18" id="KW-1185">Reference proteome</keyword>
<evidence type="ECO:0000259" key="14">
    <source>
        <dbReference type="PROSITE" id="PS50290"/>
    </source>
</evidence>
<reference evidence="17 18" key="1">
    <citation type="journal article" date="2020" name="ISME J.">
        <title>Uncovering the hidden diversity of litter-decomposition mechanisms in mushroom-forming fungi.</title>
        <authorList>
            <person name="Floudas D."/>
            <person name="Bentzer J."/>
            <person name="Ahren D."/>
            <person name="Johansson T."/>
            <person name="Persson P."/>
            <person name="Tunlid A."/>
        </authorList>
    </citation>
    <scope>NUCLEOTIDE SEQUENCE [LARGE SCALE GENOMIC DNA]</scope>
    <source>
        <strain evidence="17 18">CBS 101986</strain>
    </source>
</reference>
<dbReference type="EC" id="2.7.11.1" evidence="3"/>